<gene>
    <name evidence="1" type="ORF">J07HQW1_02206</name>
</gene>
<sequence>MGNRSPFEIGQTFGLSDPEVRILYKLACWFNELTFEIHDRPWSIATDHEPTLRRLCGEKCSQSGKMHTSS</sequence>
<organism evidence="1 2">
    <name type="scientific">Haloquadratum walsbyi J07HQW1</name>
    <dbReference type="NCBI Taxonomy" id="1238424"/>
    <lineage>
        <taxon>Archaea</taxon>
        <taxon>Methanobacteriati</taxon>
        <taxon>Methanobacteriota</taxon>
        <taxon>Stenosarchaea group</taxon>
        <taxon>Halobacteria</taxon>
        <taxon>Halobacteriales</taxon>
        <taxon>Haloferacaceae</taxon>
        <taxon>Haloquadratum</taxon>
    </lineage>
</organism>
<evidence type="ECO:0000313" key="1">
    <source>
        <dbReference type="EMBL" id="ERG92171.1"/>
    </source>
</evidence>
<dbReference type="Proteomes" id="UP000030649">
    <property type="component" value="Unassembled WGS sequence"/>
</dbReference>
<proteinExistence type="predicted"/>
<dbReference type="STRING" id="1238424.J07HQW1_02206"/>
<reference evidence="1 2" key="1">
    <citation type="journal article" date="2013" name="PLoS ONE">
        <title>Assembly-driven community genomics of a hypersaline microbial ecosystem.</title>
        <authorList>
            <person name="Podell S."/>
            <person name="Ugalde J.A."/>
            <person name="Narasingarao P."/>
            <person name="Banfield J.F."/>
            <person name="Heidelberg K.B."/>
            <person name="Allen E.E."/>
        </authorList>
    </citation>
    <scope>NUCLEOTIDE SEQUENCE [LARGE SCALE GENOMIC DNA]</scope>
    <source>
        <strain evidence="2">J07HQW1</strain>
    </source>
</reference>
<protein>
    <submittedName>
        <fullName evidence="1">Uncharacterized protein</fullName>
    </submittedName>
</protein>
<dbReference type="EMBL" id="KE356560">
    <property type="protein sequence ID" value="ERG92171.1"/>
    <property type="molecule type" value="Genomic_DNA"/>
</dbReference>
<evidence type="ECO:0000313" key="2">
    <source>
        <dbReference type="Proteomes" id="UP000030649"/>
    </source>
</evidence>
<name>U1PJ06_9EURY</name>
<dbReference type="AlphaFoldDB" id="U1PJ06"/>
<dbReference type="HOGENOM" id="CLU_2748101_0_0_2"/>
<accession>U1PJ06</accession>